<evidence type="ECO:0000313" key="3">
    <source>
        <dbReference type="Proteomes" id="UP001610728"/>
    </source>
</evidence>
<comment type="caution">
    <text evidence="2">The sequence shown here is derived from an EMBL/GenBank/DDBJ whole genome shotgun (WGS) entry which is preliminary data.</text>
</comment>
<sequence length="427" mass="44891">MASLRVSPGKVPSSYRNTLAIVPSPVSSFSENDPFSSYYHPSSLPKSSPMAPAPALPVKSDRRISRLIIPTIHASVPPAAIVTTSTTMPHDVYLSSEEDASSTPGDVSDYNWDSDSEEICSPPATTMPVTARMISVVYSGKPSMVQLSSRRSPSPRVCIRQDSASSISSSPMHYTNSSVLSLPSTGSETCGARSPSVPSSSSSSSSSTRPISMFVNARPTSEFLPSSRTLPRTRPSFLSIDPYATSAPPSAFSADLTVSPVMQQDLSSPFMPAASASLVSLASSTATTASPSCSSATTTATVESSPAPKTPSAMFKRTIDLVRKKSRPTLNAALVSSVRDSTIPETPQLPQTPQLQVQHEFSTPSTPNTLPITNNDMLRVAKRNVSSPHTASVSSTASGSASPQPVLSSAVKTRILSLARLRNSVRA</sequence>
<gene>
    <name evidence="2" type="ORF">HOO65_030823</name>
</gene>
<proteinExistence type="predicted"/>
<name>A0ABR4MM06_9PEZI</name>
<reference evidence="2 3" key="1">
    <citation type="submission" date="2020-05" db="EMBL/GenBank/DDBJ databases">
        <title>Ceratocystis lukuohia genome.</title>
        <authorList>
            <person name="Harrington T.C."/>
            <person name="Kim K."/>
            <person name="Mayers C.G."/>
        </authorList>
    </citation>
    <scope>NUCLEOTIDE SEQUENCE [LARGE SCALE GENOMIC DNA]</scope>
    <source>
        <strain evidence="2 3">C4212</strain>
    </source>
</reference>
<dbReference type="EMBL" id="JABSNW010000003">
    <property type="protein sequence ID" value="KAL2889322.1"/>
    <property type="molecule type" value="Genomic_DNA"/>
</dbReference>
<accession>A0ABR4MM06</accession>
<organism evidence="2 3">
    <name type="scientific">Ceratocystis lukuohia</name>
    <dbReference type="NCBI Taxonomy" id="2019550"/>
    <lineage>
        <taxon>Eukaryota</taxon>
        <taxon>Fungi</taxon>
        <taxon>Dikarya</taxon>
        <taxon>Ascomycota</taxon>
        <taxon>Pezizomycotina</taxon>
        <taxon>Sordariomycetes</taxon>
        <taxon>Hypocreomycetidae</taxon>
        <taxon>Microascales</taxon>
        <taxon>Ceratocystidaceae</taxon>
        <taxon>Ceratocystis</taxon>
    </lineage>
</organism>
<evidence type="ECO:0000313" key="2">
    <source>
        <dbReference type="EMBL" id="KAL2889322.1"/>
    </source>
</evidence>
<dbReference type="Proteomes" id="UP001610728">
    <property type="component" value="Unassembled WGS sequence"/>
</dbReference>
<evidence type="ECO:0000256" key="1">
    <source>
        <dbReference type="SAM" id="MobiDB-lite"/>
    </source>
</evidence>
<feature type="region of interest" description="Disordered" evidence="1">
    <location>
        <begin position="383"/>
        <end position="407"/>
    </location>
</feature>
<feature type="compositionally biased region" description="Low complexity" evidence="1">
    <location>
        <begin position="390"/>
        <end position="402"/>
    </location>
</feature>
<dbReference type="RefSeq" id="XP_070860502.1">
    <property type="nucleotide sequence ID" value="XM_071000494.1"/>
</dbReference>
<protein>
    <submittedName>
        <fullName evidence="2">Uncharacterized protein</fullName>
    </submittedName>
</protein>
<dbReference type="GeneID" id="98117640"/>
<feature type="compositionally biased region" description="Low complexity" evidence="1">
    <location>
        <begin position="287"/>
        <end position="307"/>
    </location>
</feature>
<feature type="compositionally biased region" description="Polar residues" evidence="1">
    <location>
        <begin position="171"/>
        <end position="188"/>
    </location>
</feature>
<feature type="region of interest" description="Disordered" evidence="1">
    <location>
        <begin position="145"/>
        <end position="210"/>
    </location>
</feature>
<keyword evidence="3" id="KW-1185">Reference proteome</keyword>
<feature type="compositionally biased region" description="Low complexity" evidence="1">
    <location>
        <begin position="194"/>
        <end position="207"/>
    </location>
</feature>
<feature type="region of interest" description="Disordered" evidence="1">
    <location>
        <begin position="287"/>
        <end position="312"/>
    </location>
</feature>
<feature type="region of interest" description="Disordered" evidence="1">
    <location>
        <begin position="95"/>
        <end position="116"/>
    </location>
</feature>